<evidence type="ECO:0000313" key="3">
    <source>
        <dbReference type="Proteomes" id="UP000603904"/>
    </source>
</evidence>
<organism evidence="2 3">
    <name type="scientific">Microbispora corallina</name>
    <dbReference type="NCBI Taxonomy" id="83302"/>
    <lineage>
        <taxon>Bacteria</taxon>
        <taxon>Bacillati</taxon>
        <taxon>Actinomycetota</taxon>
        <taxon>Actinomycetes</taxon>
        <taxon>Streptosporangiales</taxon>
        <taxon>Streptosporangiaceae</taxon>
        <taxon>Microbispora</taxon>
    </lineage>
</organism>
<keyword evidence="1" id="KW-0175">Coiled coil</keyword>
<sequence length="121" mass="13731">MPALIRQLLLSLTRPMPALHHELKKARAEAAELTERLAARTKELGQAHTENEQLRQHLATAYEVLAQHDRGTELAGATVYIDRAIQTPPPPINYREEALRERERANALEERLAIAEGRARR</sequence>
<protein>
    <submittedName>
        <fullName evidence="2">Uncharacterized protein</fullName>
    </submittedName>
</protein>
<reference evidence="2 3" key="1">
    <citation type="submission" date="2021-01" db="EMBL/GenBank/DDBJ databases">
        <title>Whole genome shotgun sequence of Microbispora corallina NBRC 16416.</title>
        <authorList>
            <person name="Komaki H."/>
            <person name="Tamura T."/>
        </authorList>
    </citation>
    <scope>NUCLEOTIDE SEQUENCE [LARGE SCALE GENOMIC DNA]</scope>
    <source>
        <strain evidence="2 3">NBRC 16416</strain>
    </source>
</reference>
<comment type="caution">
    <text evidence="2">The sequence shown here is derived from an EMBL/GenBank/DDBJ whole genome shotgun (WGS) entry which is preliminary data.</text>
</comment>
<proteinExistence type="predicted"/>
<accession>A0ABQ4GBL9</accession>
<dbReference type="Proteomes" id="UP000603904">
    <property type="component" value="Unassembled WGS sequence"/>
</dbReference>
<evidence type="ECO:0000256" key="1">
    <source>
        <dbReference type="SAM" id="Coils"/>
    </source>
</evidence>
<name>A0ABQ4GBL9_9ACTN</name>
<evidence type="ECO:0000313" key="2">
    <source>
        <dbReference type="EMBL" id="GIH44432.1"/>
    </source>
</evidence>
<feature type="coiled-coil region" evidence="1">
    <location>
        <begin position="16"/>
        <end position="43"/>
    </location>
</feature>
<keyword evidence="3" id="KW-1185">Reference proteome</keyword>
<dbReference type="RefSeq" id="WP_204061429.1">
    <property type="nucleotide sequence ID" value="NZ_BAAAGP010000030.1"/>
</dbReference>
<gene>
    <name evidence="2" type="ORF">Mco01_74320</name>
</gene>
<dbReference type="EMBL" id="BOOC01000059">
    <property type="protein sequence ID" value="GIH44432.1"/>
    <property type="molecule type" value="Genomic_DNA"/>
</dbReference>